<sequence length="135" mass="15590">MSYEEYFNHCSLFKTDWNTVMPSLHPYTCTPIPQPSCMALFNLVPFFLPTLHQPTLILITLPHSFFLVSSHHVPPRPTLHITPHPNFCPTSLLTYSCPTSLHTYILLHLTSPHLTSPHHHYHPPRHEPQTQPNTE</sequence>
<dbReference type="AlphaFoldDB" id="A0AAE1PK89"/>
<accession>A0AAE1PK89</accession>
<evidence type="ECO:0000313" key="2">
    <source>
        <dbReference type="EMBL" id="KAK4309931.1"/>
    </source>
</evidence>
<evidence type="ECO:0000256" key="1">
    <source>
        <dbReference type="SAM" id="MobiDB-lite"/>
    </source>
</evidence>
<reference evidence="2" key="1">
    <citation type="submission" date="2023-11" db="EMBL/GenBank/DDBJ databases">
        <title>Genome assemblies of two species of porcelain crab, Petrolisthes cinctipes and Petrolisthes manimaculis (Anomura: Porcellanidae).</title>
        <authorList>
            <person name="Angst P."/>
        </authorList>
    </citation>
    <scope>NUCLEOTIDE SEQUENCE</scope>
    <source>
        <strain evidence="2">PB745_02</strain>
        <tissue evidence="2">Gill</tissue>
    </source>
</reference>
<dbReference type="Proteomes" id="UP001292094">
    <property type="component" value="Unassembled WGS sequence"/>
</dbReference>
<feature type="region of interest" description="Disordered" evidence="1">
    <location>
        <begin position="116"/>
        <end position="135"/>
    </location>
</feature>
<dbReference type="EMBL" id="JAWZYT010001695">
    <property type="protein sequence ID" value="KAK4309931.1"/>
    <property type="molecule type" value="Genomic_DNA"/>
</dbReference>
<gene>
    <name evidence="2" type="ORF">Pmani_018484</name>
</gene>
<organism evidence="2 3">
    <name type="scientific">Petrolisthes manimaculis</name>
    <dbReference type="NCBI Taxonomy" id="1843537"/>
    <lineage>
        <taxon>Eukaryota</taxon>
        <taxon>Metazoa</taxon>
        <taxon>Ecdysozoa</taxon>
        <taxon>Arthropoda</taxon>
        <taxon>Crustacea</taxon>
        <taxon>Multicrustacea</taxon>
        <taxon>Malacostraca</taxon>
        <taxon>Eumalacostraca</taxon>
        <taxon>Eucarida</taxon>
        <taxon>Decapoda</taxon>
        <taxon>Pleocyemata</taxon>
        <taxon>Anomura</taxon>
        <taxon>Galatheoidea</taxon>
        <taxon>Porcellanidae</taxon>
        <taxon>Petrolisthes</taxon>
    </lineage>
</organism>
<keyword evidence="3" id="KW-1185">Reference proteome</keyword>
<name>A0AAE1PK89_9EUCA</name>
<protein>
    <submittedName>
        <fullName evidence="2">Uncharacterized protein</fullName>
    </submittedName>
</protein>
<proteinExistence type="predicted"/>
<comment type="caution">
    <text evidence="2">The sequence shown here is derived from an EMBL/GenBank/DDBJ whole genome shotgun (WGS) entry which is preliminary data.</text>
</comment>
<evidence type="ECO:0000313" key="3">
    <source>
        <dbReference type="Proteomes" id="UP001292094"/>
    </source>
</evidence>